<dbReference type="GO" id="GO:0016811">
    <property type="term" value="F:hydrolase activity, acting on carbon-nitrogen (but not peptide) bonds, in linear amides"/>
    <property type="evidence" value="ECO:0007669"/>
    <property type="project" value="TreeGrafter"/>
</dbReference>
<dbReference type="PANTHER" id="PTHR42307">
    <property type="entry name" value="PUP DEAMIDASE/DEPUPYLASE"/>
    <property type="match status" value="1"/>
</dbReference>
<dbReference type="PANTHER" id="PTHR42307:SF2">
    <property type="entry name" value="PUP DEAMIDASE_DEPUPYLASE"/>
    <property type="match status" value="1"/>
</dbReference>
<dbReference type="GO" id="GO:0070490">
    <property type="term" value="P:protein pupylation"/>
    <property type="evidence" value="ECO:0007669"/>
    <property type="project" value="TreeGrafter"/>
</dbReference>
<dbReference type="GO" id="GO:0008233">
    <property type="term" value="F:peptidase activity"/>
    <property type="evidence" value="ECO:0007669"/>
    <property type="project" value="TreeGrafter"/>
</dbReference>
<protein>
    <submittedName>
        <fullName evidence="1">Proteasome accessory factor PafA2 family protein</fullName>
    </submittedName>
</protein>
<dbReference type="Pfam" id="PF03136">
    <property type="entry name" value="Pup_ligase"/>
    <property type="match status" value="1"/>
</dbReference>
<dbReference type="GO" id="GO:0019941">
    <property type="term" value="P:modification-dependent protein catabolic process"/>
    <property type="evidence" value="ECO:0007669"/>
    <property type="project" value="InterPro"/>
</dbReference>
<comment type="caution">
    <text evidence="1">The sequence shown here is derived from an EMBL/GenBank/DDBJ whole genome shotgun (WGS) entry which is preliminary data.</text>
</comment>
<dbReference type="GO" id="GO:0000502">
    <property type="term" value="C:proteasome complex"/>
    <property type="evidence" value="ECO:0007669"/>
    <property type="project" value="UniProtKB-KW"/>
</dbReference>
<organism evidence="1 2">
    <name type="scientific">Desulfomonile tiedjei</name>
    <dbReference type="NCBI Taxonomy" id="2358"/>
    <lineage>
        <taxon>Bacteria</taxon>
        <taxon>Pseudomonadati</taxon>
        <taxon>Thermodesulfobacteriota</taxon>
        <taxon>Desulfomonilia</taxon>
        <taxon>Desulfomonilales</taxon>
        <taxon>Desulfomonilaceae</taxon>
        <taxon>Desulfomonile</taxon>
    </lineage>
</organism>
<dbReference type="Proteomes" id="UP000807825">
    <property type="component" value="Unassembled WGS sequence"/>
</dbReference>
<proteinExistence type="predicted"/>
<accession>A0A9D6Z4G6</accession>
<dbReference type="EMBL" id="JACRDE010000050">
    <property type="protein sequence ID" value="MBI5248191.1"/>
    <property type="molecule type" value="Genomic_DNA"/>
</dbReference>
<dbReference type="InterPro" id="IPR004347">
    <property type="entry name" value="Pup_ligase/deamidase"/>
</dbReference>
<dbReference type="GO" id="GO:0010498">
    <property type="term" value="P:proteasomal protein catabolic process"/>
    <property type="evidence" value="ECO:0007669"/>
    <property type="project" value="InterPro"/>
</dbReference>
<evidence type="ECO:0000313" key="2">
    <source>
        <dbReference type="Proteomes" id="UP000807825"/>
    </source>
</evidence>
<evidence type="ECO:0000313" key="1">
    <source>
        <dbReference type="EMBL" id="MBI5248191.1"/>
    </source>
</evidence>
<reference evidence="1" key="1">
    <citation type="submission" date="2020-07" db="EMBL/GenBank/DDBJ databases">
        <title>Huge and variable diversity of episymbiotic CPR bacteria and DPANN archaea in groundwater ecosystems.</title>
        <authorList>
            <person name="He C.Y."/>
            <person name="Keren R."/>
            <person name="Whittaker M."/>
            <person name="Farag I.F."/>
            <person name="Doudna J."/>
            <person name="Cate J.H.D."/>
            <person name="Banfield J.F."/>
        </authorList>
    </citation>
    <scope>NUCLEOTIDE SEQUENCE</scope>
    <source>
        <strain evidence="1">NC_groundwater_1664_Pr3_B-0.1um_52_9</strain>
    </source>
</reference>
<sequence>MSIPKVVGIEEEYAIQLQGDHGLTAFQASCLLVNAYARKAGLRVPGTRLLWDYGHETPFSDFRGRLFGKNTGQEAISDDENLRINAILPNGARLYTDHAHPEYSTPECLSARSAVACDKAGEMILREALIATRESIPELKIGLFKNNVDYWGHSYGCHENYLMEAEAHEECLVRNPDKVLRSLVPFLVTRQLFAGAGKVGSATGENPRQHYALSQRAHFIEQVFGLETTYSRPIINTREEHHADSKRFRRLHLILGDANMSEFACFLKIGATQIVLQMLEDHFLNEDLTLRDPVKAMRRVAEFNFVVELDDGRTIGALDIQRILLAKAEQYCRSGIGVEVPDAGLILESWEYALSGLENLTLSKDFELIDDPMRLAGRLDWVAKLWLIQRFRSSRNRTWDSPELRVIDLQYHNIEPEEGLFAHLESQGLINRILEDTEILRAVKHAPPDTRAYFRGKCIEKFPDEILLVNWEVVGFDHGEVHRMVPLLNPLKGTRDQFEKVFDRCSNSRELLEMVQA</sequence>
<name>A0A9D6Z4G6_9BACT</name>
<dbReference type="AlphaFoldDB" id="A0A9D6Z4G6"/>
<gene>
    <name evidence="1" type="ORF">HY912_01740</name>
</gene>
<dbReference type="GO" id="GO:0005524">
    <property type="term" value="F:ATP binding"/>
    <property type="evidence" value="ECO:0007669"/>
    <property type="project" value="TreeGrafter"/>
</dbReference>
<keyword evidence="1" id="KW-0647">Proteasome</keyword>